<feature type="region of interest" description="Disordered" evidence="1">
    <location>
        <begin position="32"/>
        <end position="59"/>
    </location>
</feature>
<evidence type="ECO:0000313" key="3">
    <source>
        <dbReference type="Proteomes" id="UP000297737"/>
    </source>
</evidence>
<reference evidence="2 3" key="1">
    <citation type="submission" date="2019-02" db="EMBL/GenBank/DDBJ databases">
        <title>Polymorphobacter sp. isolated from the lake at the Tibet of China.</title>
        <authorList>
            <person name="Li A."/>
        </authorList>
    </citation>
    <scope>NUCLEOTIDE SEQUENCE [LARGE SCALE GENOMIC DNA]</scope>
    <source>
        <strain evidence="2 3">DJ1R-1</strain>
    </source>
</reference>
<protein>
    <submittedName>
        <fullName evidence="2">Uncharacterized protein</fullName>
    </submittedName>
</protein>
<organism evidence="2 3">
    <name type="scientific">Glacieibacterium arshaanense</name>
    <dbReference type="NCBI Taxonomy" id="2511025"/>
    <lineage>
        <taxon>Bacteria</taxon>
        <taxon>Pseudomonadati</taxon>
        <taxon>Pseudomonadota</taxon>
        <taxon>Alphaproteobacteria</taxon>
        <taxon>Sphingomonadales</taxon>
        <taxon>Sphingosinicellaceae</taxon>
        <taxon>Glacieibacterium</taxon>
    </lineage>
</organism>
<evidence type="ECO:0000256" key="1">
    <source>
        <dbReference type="SAM" id="MobiDB-lite"/>
    </source>
</evidence>
<gene>
    <name evidence="2" type="ORF">EUV02_06790</name>
</gene>
<dbReference type="OrthoDB" id="7596661at2"/>
<proteinExistence type="predicted"/>
<dbReference type="AlphaFoldDB" id="A0A4Y9EM81"/>
<evidence type="ECO:0000313" key="2">
    <source>
        <dbReference type="EMBL" id="TFU02911.1"/>
    </source>
</evidence>
<sequence length="100" mass="10383">MANKQDPLIESLMALAVSAAPLIQRARDSGLFKPGSREAEASEIVITPDPAPAAPAAPTPDFAAEKAALQDIVVQQAMRINALEAEVAALKAARKAKKPA</sequence>
<comment type="caution">
    <text evidence="2">The sequence shown here is derived from an EMBL/GenBank/DDBJ whole genome shotgun (WGS) entry which is preliminary data.</text>
</comment>
<accession>A0A4Y9EM81</accession>
<name>A0A4Y9EM81_9SPHN</name>
<dbReference type="RefSeq" id="WP_135245505.1">
    <property type="nucleotide sequence ID" value="NZ_SIHO01000002.1"/>
</dbReference>
<keyword evidence="3" id="KW-1185">Reference proteome</keyword>
<feature type="compositionally biased region" description="Pro residues" evidence="1">
    <location>
        <begin position="49"/>
        <end position="58"/>
    </location>
</feature>
<dbReference type="EMBL" id="SIHO01000002">
    <property type="protein sequence ID" value="TFU02911.1"/>
    <property type="molecule type" value="Genomic_DNA"/>
</dbReference>
<dbReference type="Proteomes" id="UP000297737">
    <property type="component" value="Unassembled WGS sequence"/>
</dbReference>